<keyword evidence="2" id="KW-0689">Ribosomal protein</keyword>
<comment type="similarity">
    <text evidence="1">Belongs to the universal ribosomal protein uL23 family.</text>
</comment>
<name>A0A072P7F0_9EURO</name>
<dbReference type="HOGENOM" id="CLU_047745_0_0_1"/>
<evidence type="ECO:0000256" key="2">
    <source>
        <dbReference type="ARBA" id="ARBA00022980"/>
    </source>
</evidence>
<evidence type="ECO:0000313" key="6">
    <source>
        <dbReference type="EMBL" id="KEF55652.1"/>
    </source>
</evidence>
<dbReference type="OrthoDB" id="275582at2759"/>
<keyword evidence="3" id="KW-0687">Ribonucleoprotein</keyword>
<evidence type="ECO:0000256" key="1">
    <source>
        <dbReference type="ARBA" id="ARBA00006700"/>
    </source>
</evidence>
<sequence length="365" mass="42289">MPRASCVPAKLVTYKPTKLARNTPRLWNAKERIRTNVGLSPQDFYYLKYSGSPHPRILAQLNKSREEGDHSRYEQIYSRWLKLRYAEPAHGNWWNNEKALVSQYMENHPVLHRVSKDVRDFISSNPSLQPWQVDNLLRNPTRYFSVPKNVPLEDRQQVYFPAINDTVVLLRTTHLGPRYAVFQVPLHFNKLEMRDYLKSAYNVDVLHVRSTITQAKLTMKKTLSKNGQGYYVRAKSKKKMTCLLAKPFVYPEEIKDLSAFDNKEYWDSMFDQEQAYNDETTTKPNKTRSTTYKSQARAIVQEVKSSKEWKPTWVELRANRRAMGGAVTATSFLPQPALPTPSSNSPENGTKSKAEPAQQETLSQR</sequence>
<dbReference type="GO" id="GO:0003735">
    <property type="term" value="F:structural constituent of ribosome"/>
    <property type="evidence" value="ECO:0007669"/>
    <property type="project" value="InterPro"/>
</dbReference>
<dbReference type="VEuPathDB" id="FungiDB:A1O9_08402"/>
<evidence type="ECO:0000256" key="4">
    <source>
        <dbReference type="ARBA" id="ARBA00039977"/>
    </source>
</evidence>
<dbReference type="InterPro" id="IPR012678">
    <property type="entry name" value="Ribosomal_uL23/eL15/eS24_sf"/>
</dbReference>
<dbReference type="EMBL" id="AMGV01000007">
    <property type="protein sequence ID" value="KEF55652.1"/>
    <property type="molecule type" value="Genomic_DNA"/>
</dbReference>
<evidence type="ECO:0000313" key="7">
    <source>
        <dbReference type="Proteomes" id="UP000027920"/>
    </source>
</evidence>
<keyword evidence="7" id="KW-1185">Reference proteome</keyword>
<dbReference type="PANTHER" id="PTHR12059">
    <property type="entry name" value="RIBOSOMAL PROTEIN L23-RELATED"/>
    <property type="match status" value="1"/>
</dbReference>
<dbReference type="GeneID" id="25283315"/>
<dbReference type="SUPFAM" id="SSF54189">
    <property type="entry name" value="Ribosomal proteins S24e, L23 and L15e"/>
    <property type="match status" value="1"/>
</dbReference>
<dbReference type="GO" id="GO:0005762">
    <property type="term" value="C:mitochondrial large ribosomal subunit"/>
    <property type="evidence" value="ECO:0007669"/>
    <property type="project" value="TreeGrafter"/>
</dbReference>
<protein>
    <recommendedName>
        <fullName evidence="4">Large ribosomal subunit protein uL23m</fullName>
    </recommendedName>
</protein>
<dbReference type="RefSeq" id="XP_013258242.1">
    <property type="nucleotide sequence ID" value="XM_013402788.1"/>
</dbReference>
<comment type="caution">
    <text evidence="6">The sequence shown here is derived from an EMBL/GenBank/DDBJ whole genome shotgun (WGS) entry which is preliminary data.</text>
</comment>
<dbReference type="Proteomes" id="UP000027920">
    <property type="component" value="Unassembled WGS sequence"/>
</dbReference>
<dbReference type="Gene3D" id="3.30.70.330">
    <property type="match status" value="1"/>
</dbReference>
<proteinExistence type="inferred from homology"/>
<organism evidence="6 7">
    <name type="scientific">Exophiala aquamarina CBS 119918</name>
    <dbReference type="NCBI Taxonomy" id="1182545"/>
    <lineage>
        <taxon>Eukaryota</taxon>
        <taxon>Fungi</taxon>
        <taxon>Dikarya</taxon>
        <taxon>Ascomycota</taxon>
        <taxon>Pezizomycotina</taxon>
        <taxon>Eurotiomycetes</taxon>
        <taxon>Chaetothyriomycetidae</taxon>
        <taxon>Chaetothyriales</taxon>
        <taxon>Herpotrichiellaceae</taxon>
        <taxon>Exophiala</taxon>
    </lineage>
</organism>
<dbReference type="Pfam" id="PF00276">
    <property type="entry name" value="Ribosomal_L23"/>
    <property type="match status" value="1"/>
</dbReference>
<feature type="region of interest" description="Disordered" evidence="5">
    <location>
        <begin position="327"/>
        <end position="365"/>
    </location>
</feature>
<dbReference type="AlphaFoldDB" id="A0A072P7F0"/>
<dbReference type="InterPro" id="IPR013025">
    <property type="entry name" value="Ribosomal_uL23-like"/>
</dbReference>
<reference evidence="6 7" key="1">
    <citation type="submission" date="2013-03" db="EMBL/GenBank/DDBJ databases">
        <title>The Genome Sequence of Exophiala aquamarina CBS 119918.</title>
        <authorList>
            <consortium name="The Broad Institute Genomics Platform"/>
            <person name="Cuomo C."/>
            <person name="de Hoog S."/>
            <person name="Gorbushina A."/>
            <person name="Walker B."/>
            <person name="Young S.K."/>
            <person name="Zeng Q."/>
            <person name="Gargeya S."/>
            <person name="Fitzgerald M."/>
            <person name="Haas B."/>
            <person name="Abouelleil A."/>
            <person name="Allen A.W."/>
            <person name="Alvarado L."/>
            <person name="Arachchi H.M."/>
            <person name="Berlin A.M."/>
            <person name="Chapman S.B."/>
            <person name="Gainer-Dewar J."/>
            <person name="Goldberg J."/>
            <person name="Griggs A."/>
            <person name="Gujja S."/>
            <person name="Hansen M."/>
            <person name="Howarth C."/>
            <person name="Imamovic A."/>
            <person name="Ireland A."/>
            <person name="Larimer J."/>
            <person name="McCowan C."/>
            <person name="Murphy C."/>
            <person name="Pearson M."/>
            <person name="Poon T.W."/>
            <person name="Priest M."/>
            <person name="Roberts A."/>
            <person name="Saif S."/>
            <person name="Shea T."/>
            <person name="Sisk P."/>
            <person name="Sykes S."/>
            <person name="Wortman J."/>
            <person name="Nusbaum C."/>
            <person name="Birren B."/>
        </authorList>
    </citation>
    <scope>NUCLEOTIDE SEQUENCE [LARGE SCALE GENOMIC DNA]</scope>
    <source>
        <strain evidence="6 7">CBS 119918</strain>
    </source>
</reference>
<evidence type="ECO:0000256" key="5">
    <source>
        <dbReference type="SAM" id="MobiDB-lite"/>
    </source>
</evidence>
<dbReference type="InterPro" id="IPR012677">
    <property type="entry name" value="Nucleotide-bd_a/b_plait_sf"/>
</dbReference>
<dbReference type="PANTHER" id="PTHR12059:SF5">
    <property type="entry name" value="LARGE RIBOSOMAL SUBUNIT PROTEIN UL23M"/>
    <property type="match status" value="1"/>
</dbReference>
<feature type="compositionally biased region" description="Polar residues" evidence="5">
    <location>
        <begin position="340"/>
        <end position="351"/>
    </location>
</feature>
<dbReference type="GO" id="GO:0032543">
    <property type="term" value="P:mitochondrial translation"/>
    <property type="evidence" value="ECO:0007669"/>
    <property type="project" value="TreeGrafter"/>
</dbReference>
<accession>A0A072P7F0</accession>
<gene>
    <name evidence="6" type="ORF">A1O9_08402</name>
</gene>
<dbReference type="STRING" id="1182545.A0A072P7F0"/>
<evidence type="ECO:0000256" key="3">
    <source>
        <dbReference type="ARBA" id="ARBA00023274"/>
    </source>
</evidence>